<proteinExistence type="predicted"/>
<dbReference type="AlphaFoldDB" id="A0A6G3TD18"/>
<dbReference type="InterPro" id="IPR025349">
    <property type="entry name" value="DUF4253"/>
</dbReference>
<evidence type="ECO:0000313" key="2">
    <source>
        <dbReference type="EMBL" id="NEC34345.1"/>
    </source>
</evidence>
<dbReference type="Pfam" id="PF14062">
    <property type="entry name" value="DUF4253"/>
    <property type="match status" value="1"/>
</dbReference>
<reference evidence="2 3" key="1">
    <citation type="submission" date="2020-01" db="EMBL/GenBank/DDBJ databases">
        <title>Insect and environment-associated Actinomycetes.</title>
        <authorList>
            <person name="Currrie C."/>
            <person name="Chevrette M."/>
            <person name="Carlson C."/>
            <person name="Stubbendieck R."/>
            <person name="Wendt-Pienkowski E."/>
        </authorList>
    </citation>
    <scope>NUCLEOTIDE SEQUENCE [LARGE SCALE GENOMIC DNA]</scope>
    <source>
        <strain evidence="2 3">SID7739</strain>
    </source>
</reference>
<name>A0A6G3TD18_9ACTN</name>
<dbReference type="Proteomes" id="UP000475666">
    <property type="component" value="Unassembled WGS sequence"/>
</dbReference>
<sequence>MITSDEGGGAVQPLWLSDSPASAELWARLLAEHNTSGLWPLLLDAHDPGDAEFRPWASGELFPERMSAPHAHSPAELLAQWWSAYAETDEDDNLLPPGERLAVTAPFGQAWPGPLVSDDLVTCSDEMAAEYAEVFADRRPQARLGLVAAACGSDALTAAGWGGPVNYDNDTAKFSAVVGDWERRFGVRVVAVGFDSLHLSVAAPPTKTQGALRVAAEHFAFCPDNIWQSSHPYTLAAYAERLVGVNSWDFWWD</sequence>
<accession>A0A6G3TD18</accession>
<protein>
    <submittedName>
        <fullName evidence="2">DUF4253 domain-containing protein</fullName>
    </submittedName>
</protein>
<evidence type="ECO:0000313" key="3">
    <source>
        <dbReference type="Proteomes" id="UP000475666"/>
    </source>
</evidence>
<gene>
    <name evidence="2" type="ORF">G3I66_14325</name>
</gene>
<feature type="domain" description="DUF4253" evidence="1">
    <location>
        <begin position="143"/>
        <end position="253"/>
    </location>
</feature>
<dbReference type="EMBL" id="JAAGMQ010000411">
    <property type="protein sequence ID" value="NEC34345.1"/>
    <property type="molecule type" value="Genomic_DNA"/>
</dbReference>
<comment type="caution">
    <text evidence="2">The sequence shown here is derived from an EMBL/GenBank/DDBJ whole genome shotgun (WGS) entry which is preliminary data.</text>
</comment>
<organism evidence="2 3">
    <name type="scientific">Streptomyces rubrogriseus</name>
    <dbReference type="NCBI Taxonomy" id="194673"/>
    <lineage>
        <taxon>Bacteria</taxon>
        <taxon>Bacillati</taxon>
        <taxon>Actinomycetota</taxon>
        <taxon>Actinomycetes</taxon>
        <taxon>Kitasatosporales</taxon>
        <taxon>Streptomycetaceae</taxon>
        <taxon>Streptomyces</taxon>
        <taxon>Streptomyces violaceoruber group</taxon>
    </lineage>
</organism>
<evidence type="ECO:0000259" key="1">
    <source>
        <dbReference type="Pfam" id="PF14062"/>
    </source>
</evidence>